<keyword evidence="3" id="KW-0732">Signal</keyword>
<reference evidence="5 6" key="1">
    <citation type="submission" date="2024-08" db="EMBL/GenBank/DDBJ databases">
        <title>Genome mining of Saccharopolyspora cebuensis PGLac3 from Nigerian medicinal plant.</title>
        <authorList>
            <person name="Ezeobiora C.E."/>
            <person name="Igbokwe N.H."/>
            <person name="Amin D.H."/>
            <person name="Mendie U.E."/>
        </authorList>
    </citation>
    <scope>NUCLEOTIDE SEQUENCE [LARGE SCALE GENOMIC DNA]</scope>
    <source>
        <strain evidence="5 6">PGLac3</strain>
    </source>
</reference>
<evidence type="ECO:0000256" key="2">
    <source>
        <dbReference type="ARBA" id="ARBA00030171"/>
    </source>
</evidence>
<feature type="chain" id="PRO_5047537531" description="Beta-lactamase" evidence="3">
    <location>
        <begin position="28"/>
        <end position="367"/>
    </location>
</feature>
<dbReference type="SUPFAM" id="SSF56601">
    <property type="entry name" value="beta-lactamase/transpeptidase-like"/>
    <property type="match status" value="1"/>
</dbReference>
<dbReference type="Proteomes" id="UP001564626">
    <property type="component" value="Unassembled WGS sequence"/>
</dbReference>
<keyword evidence="5" id="KW-0378">Hydrolase</keyword>
<protein>
    <recommendedName>
        <fullName evidence="1">Beta-lactamase</fullName>
    </recommendedName>
    <alternativeName>
        <fullName evidence="2">Penicillinase</fullName>
    </alternativeName>
</protein>
<gene>
    <name evidence="5" type="ORF">AB8O55_15530</name>
</gene>
<evidence type="ECO:0000313" key="6">
    <source>
        <dbReference type="Proteomes" id="UP001564626"/>
    </source>
</evidence>
<proteinExistence type="predicted"/>
<feature type="signal peptide" evidence="3">
    <location>
        <begin position="1"/>
        <end position="27"/>
    </location>
</feature>
<dbReference type="EMBL" id="JBGEHV010000026">
    <property type="protein sequence ID" value="MEY8040819.1"/>
    <property type="molecule type" value="Genomic_DNA"/>
</dbReference>
<dbReference type="InterPro" id="IPR000871">
    <property type="entry name" value="Beta-lactam_class-A"/>
</dbReference>
<evidence type="ECO:0000256" key="3">
    <source>
        <dbReference type="SAM" id="SignalP"/>
    </source>
</evidence>
<dbReference type="GO" id="GO:0016787">
    <property type="term" value="F:hydrolase activity"/>
    <property type="evidence" value="ECO:0007669"/>
    <property type="project" value="UniProtKB-KW"/>
</dbReference>
<dbReference type="PROSITE" id="PS51318">
    <property type="entry name" value="TAT"/>
    <property type="match status" value="1"/>
</dbReference>
<dbReference type="RefSeq" id="WP_345365090.1">
    <property type="nucleotide sequence ID" value="NZ_BAABII010000013.1"/>
</dbReference>
<dbReference type="Pfam" id="PF13354">
    <property type="entry name" value="Beta-lactamase2"/>
    <property type="match status" value="1"/>
</dbReference>
<keyword evidence="6" id="KW-1185">Reference proteome</keyword>
<dbReference type="PANTHER" id="PTHR35333">
    <property type="entry name" value="BETA-LACTAMASE"/>
    <property type="match status" value="1"/>
</dbReference>
<accession>A0ABV4CI93</accession>
<dbReference type="Gene3D" id="3.40.710.10">
    <property type="entry name" value="DD-peptidase/beta-lactamase superfamily"/>
    <property type="match status" value="1"/>
</dbReference>
<organism evidence="5 6">
    <name type="scientific">Saccharopolyspora cebuensis</name>
    <dbReference type="NCBI Taxonomy" id="418759"/>
    <lineage>
        <taxon>Bacteria</taxon>
        <taxon>Bacillati</taxon>
        <taxon>Actinomycetota</taxon>
        <taxon>Actinomycetes</taxon>
        <taxon>Pseudonocardiales</taxon>
        <taxon>Pseudonocardiaceae</taxon>
        <taxon>Saccharopolyspora</taxon>
    </lineage>
</organism>
<dbReference type="InterPro" id="IPR012338">
    <property type="entry name" value="Beta-lactam/transpept-like"/>
</dbReference>
<feature type="domain" description="Beta-lactamase class A catalytic" evidence="4">
    <location>
        <begin position="55"/>
        <end position="190"/>
    </location>
</feature>
<dbReference type="InterPro" id="IPR045155">
    <property type="entry name" value="Beta-lactam_cat"/>
</dbReference>
<dbReference type="InterPro" id="IPR006311">
    <property type="entry name" value="TAT_signal"/>
</dbReference>
<evidence type="ECO:0000259" key="4">
    <source>
        <dbReference type="Pfam" id="PF13354"/>
    </source>
</evidence>
<sequence length="367" mass="39095">MSFSRRHLLATAGAAAPLLLLAPSAAARPSPPDLATPDGWVAWFRAHRGGVGLFLDDGRGNRLVHRPHAAQPLASAIKVVHLLGYAVAVERGELDPREQIRLGDWERYYVPLDGGAHPAALRHLDIPTDDTGLHAADPDHRVALDDAVAAMIRFSDSAVPDLLRDRLGVRALRRAAAAGGWPDPDLRSMCAEYLFLLPEHAPPAHLPLPARRARGFALERRYRDDPALRRRVLDRLLTTPLPSWDEQRAWGDRTMGAPARPLAALHRATATGAIPGAALARTHLERPRAGALPPGVDGIGYKGGSLPGVLTAGLTVRRADGSTGSGALLAHGDITPEQLTTADPGGAVLVALQDPAYRDRLAAALRG</sequence>
<dbReference type="PANTHER" id="PTHR35333:SF5">
    <property type="entry name" value="CONSERVED LIPOPROTEIN LPQF-RELATED"/>
    <property type="match status" value="1"/>
</dbReference>
<evidence type="ECO:0000256" key="1">
    <source>
        <dbReference type="ARBA" id="ARBA00018879"/>
    </source>
</evidence>
<comment type="caution">
    <text evidence="5">The sequence shown here is derived from an EMBL/GenBank/DDBJ whole genome shotgun (WGS) entry which is preliminary data.</text>
</comment>
<evidence type="ECO:0000313" key="5">
    <source>
        <dbReference type="EMBL" id="MEY8040819.1"/>
    </source>
</evidence>
<name>A0ABV4CI93_9PSEU</name>